<evidence type="ECO:0000313" key="3">
    <source>
        <dbReference type="WBParaSite" id="PSU_v2.g21528.t1"/>
    </source>
</evidence>
<dbReference type="Proteomes" id="UP000887577">
    <property type="component" value="Unplaced"/>
</dbReference>
<keyword evidence="2" id="KW-1185">Reference proteome</keyword>
<name>A0A914YR23_9BILA</name>
<accession>A0A914YR23</accession>
<feature type="domain" description="Histidine kinase" evidence="1">
    <location>
        <begin position="1"/>
        <end position="90"/>
    </location>
</feature>
<protein>
    <submittedName>
        <fullName evidence="3">Histidine kinase domain-containing protein</fullName>
    </submittedName>
</protein>
<sequence length="192" mass="19243">MPNGGRLSLTASHAGERDGVDWMQICVADEGIGMDADTLSHLFNPFFTTKADGTGLGLISCKRIVEGAGGSIHWPVDPGGRWRGHAPVAAWQCAVQPGVSAAAGFRWPGGAALDAAGGVAGTGDRRCRFQAAAGQPTAGRDGCTGLSRPGAGAGGRNGGCIGRCIPRWRGSARAAQAAADAAGVPRVAQALG</sequence>
<dbReference type="PRINTS" id="PR00344">
    <property type="entry name" value="BCTRLSENSOR"/>
</dbReference>
<organism evidence="2 3">
    <name type="scientific">Panagrolaimus superbus</name>
    <dbReference type="NCBI Taxonomy" id="310955"/>
    <lineage>
        <taxon>Eukaryota</taxon>
        <taxon>Metazoa</taxon>
        <taxon>Ecdysozoa</taxon>
        <taxon>Nematoda</taxon>
        <taxon>Chromadorea</taxon>
        <taxon>Rhabditida</taxon>
        <taxon>Tylenchina</taxon>
        <taxon>Panagrolaimomorpha</taxon>
        <taxon>Panagrolaimoidea</taxon>
        <taxon>Panagrolaimidae</taxon>
        <taxon>Panagrolaimus</taxon>
    </lineage>
</organism>
<dbReference type="InterPro" id="IPR036890">
    <property type="entry name" value="HATPase_C_sf"/>
</dbReference>
<dbReference type="InterPro" id="IPR003594">
    <property type="entry name" value="HATPase_dom"/>
</dbReference>
<reference evidence="3" key="1">
    <citation type="submission" date="2022-11" db="UniProtKB">
        <authorList>
            <consortium name="WormBaseParasite"/>
        </authorList>
    </citation>
    <scope>IDENTIFICATION</scope>
</reference>
<proteinExistence type="predicted"/>
<dbReference type="SUPFAM" id="SSF55874">
    <property type="entry name" value="ATPase domain of HSP90 chaperone/DNA topoisomerase II/histidine kinase"/>
    <property type="match status" value="1"/>
</dbReference>
<dbReference type="AlphaFoldDB" id="A0A914YR23"/>
<dbReference type="Gene3D" id="3.30.565.10">
    <property type="entry name" value="Histidine kinase-like ATPase, C-terminal domain"/>
    <property type="match status" value="1"/>
</dbReference>
<dbReference type="Pfam" id="PF02518">
    <property type="entry name" value="HATPase_c"/>
    <property type="match status" value="1"/>
</dbReference>
<evidence type="ECO:0000313" key="2">
    <source>
        <dbReference type="Proteomes" id="UP000887577"/>
    </source>
</evidence>
<dbReference type="GO" id="GO:0016772">
    <property type="term" value="F:transferase activity, transferring phosphorus-containing groups"/>
    <property type="evidence" value="ECO:0007669"/>
    <property type="project" value="InterPro"/>
</dbReference>
<dbReference type="PROSITE" id="PS50109">
    <property type="entry name" value="HIS_KIN"/>
    <property type="match status" value="1"/>
</dbReference>
<dbReference type="InterPro" id="IPR005467">
    <property type="entry name" value="His_kinase_dom"/>
</dbReference>
<dbReference type="InterPro" id="IPR004358">
    <property type="entry name" value="Sig_transdc_His_kin-like_C"/>
</dbReference>
<dbReference type="PANTHER" id="PTHR43065">
    <property type="entry name" value="SENSOR HISTIDINE KINASE"/>
    <property type="match status" value="1"/>
</dbReference>
<dbReference type="WBParaSite" id="PSU_v2.g21528.t1">
    <property type="protein sequence ID" value="PSU_v2.g21528.t1"/>
    <property type="gene ID" value="PSU_v2.g21528"/>
</dbReference>
<evidence type="ECO:0000259" key="1">
    <source>
        <dbReference type="PROSITE" id="PS50109"/>
    </source>
</evidence>